<sequence length="1270" mass="144206">MKGKGTYRISPNEENRLVKEETEKRRKLRLIQVREQAKQNAKIIREDVRKEKEKQLIKLARMIENDLERDKIEKIRQLEDQYQNTLKNIGQGHKEAQEHSDGSFDRLKKKLEAQEQATKRHMKALEKMKNEKLLKQLKENKGIMSRKAAVAIEKYRAAEIAALPPPPKDPVEDIIQGNKPVLMTDMNAFSATHYHMPDYTVVKANQQEQKNAKLDAEDEDFRIQENVKERERMAAEQTARAKIRGTSALKKEHLKHEYDALVEDLSLLQRADRKRRQDIVANLPKQVFIPPARRIVEKDQKQRNMEKDFEDLYMDGNERCKDDLLISMEPEPATPTASDVLDLSVHNTPIRVPTVSQTGQISQNTTNTVQSEGESVDTGKRETVLKKLLNRIKEQKDAHTSRSKLETSHLDVPSSHTKQKKIKPKKTFSTKVKEYDVEQYQQMWEEVTSLSEYSMSNNKAEDKEDREEGTKWRQLEENSPSVSPSRSPVRPSPRDKLTIQKSPVPVRKDVEEKTIENELQFQELLERIQKIEEQKLMLEEKIKLQEEEKKLREVQTKMVTEQLLTRNVPIQLSQPVAQVSQTHGPSFAPRIPVQTFETIGHQSYPVQHYPAPIMMAPQGDSYPHSRPQVSYQPQQTNEFQTHSMGSSVGQLIASNPPSSLYPSQQTIIGQQAYPQGSIPIQPSGAASLPLSMSQLSYSTGRRPVIPPASNFDYSGRGAVLFQPYSNYVPPPPVESNIGSRQMDQLRKVREYQNKLLETNEKRKELLAKSREDLKKRREELNEKVSQDHQQQKESEKSVQLEKSDKSAPSNKLESIRKSLPFDEEDSFLGIQIGKDEDLESEAGDALASCSERGSPQLDNTSHSVLSSGPASSLIALAEERQKFCETRQQELKNQLEEIQKQKNDIMQKYHQGQEKIQEQRFSFHSKVNEPKIKEVASTSKVNGASKEKSPPKETIQLENQVKAKLRQMTDQLRNVNTEPVHHESSNQRQSTANMSIEEGDLSQNDSRSKRLTWAELLQAEAENEAMKQPPPVTRGYFLVDNHDHHQLSTIEEVATPLSQHKASPGQKSISGTSSSLPAAKRALEFSSKSHVRGSGISHMNNSQISGVGGRLSDQLSHLSTPASRLDSLESGELGYQTNSEGRSSSLTRVTERTMDSDSNVLSEGPLSFLSDQQRLSVYRDSGIKHGSLDPHDFMTPALSRYPSINTKQVESVLSEAKQYNEELMSRIREHTKQAFDGTNQTSSISMSLEELSMGTESDSPETLEEYSIPG</sequence>
<feature type="region of interest" description="Disordered" evidence="2">
    <location>
        <begin position="393"/>
        <end position="427"/>
    </location>
</feature>
<feature type="compositionally biased region" description="Polar residues" evidence="2">
    <location>
        <begin position="851"/>
        <end position="867"/>
    </location>
</feature>
<keyword evidence="1" id="KW-0175">Coiled coil</keyword>
<proteinExistence type="predicted"/>
<dbReference type="GO" id="GO:0005814">
    <property type="term" value="C:centriole"/>
    <property type="evidence" value="ECO:0007669"/>
    <property type="project" value="TreeGrafter"/>
</dbReference>
<protein>
    <submittedName>
        <fullName evidence="3">Uncharacterized protein</fullName>
    </submittedName>
</protein>
<feature type="region of interest" description="Disordered" evidence="2">
    <location>
        <begin position="927"/>
        <end position="955"/>
    </location>
</feature>
<feature type="region of interest" description="Disordered" evidence="2">
    <location>
        <begin position="453"/>
        <end position="504"/>
    </location>
</feature>
<dbReference type="EMBL" id="JAZGQO010000011">
    <property type="protein sequence ID" value="KAK6173218.1"/>
    <property type="molecule type" value="Genomic_DNA"/>
</dbReference>
<feature type="region of interest" description="Disordered" evidence="2">
    <location>
        <begin position="1"/>
        <end position="21"/>
    </location>
</feature>
<feature type="compositionally biased region" description="Polar residues" evidence="2">
    <location>
        <begin position="1135"/>
        <end position="1148"/>
    </location>
</feature>
<feature type="region of interest" description="Disordered" evidence="2">
    <location>
        <begin position="833"/>
        <end position="867"/>
    </location>
</feature>
<feature type="compositionally biased region" description="Basic and acidic residues" evidence="2">
    <location>
        <begin position="393"/>
        <end position="409"/>
    </location>
</feature>
<feature type="compositionally biased region" description="Basic and acidic residues" evidence="2">
    <location>
        <begin position="459"/>
        <end position="476"/>
    </location>
</feature>
<feature type="compositionally biased region" description="Polar residues" evidence="2">
    <location>
        <begin position="357"/>
        <end position="373"/>
    </location>
</feature>
<gene>
    <name evidence="3" type="ORF">SNE40_016711</name>
</gene>
<feature type="region of interest" description="Disordered" evidence="2">
    <location>
        <begin position="1250"/>
        <end position="1270"/>
    </location>
</feature>
<dbReference type="Proteomes" id="UP001347796">
    <property type="component" value="Unassembled WGS sequence"/>
</dbReference>
<evidence type="ECO:0000256" key="2">
    <source>
        <dbReference type="SAM" id="MobiDB-lite"/>
    </source>
</evidence>
<dbReference type="GO" id="GO:0046599">
    <property type="term" value="P:regulation of centriole replication"/>
    <property type="evidence" value="ECO:0007669"/>
    <property type="project" value="TreeGrafter"/>
</dbReference>
<evidence type="ECO:0000313" key="3">
    <source>
        <dbReference type="EMBL" id="KAK6173218.1"/>
    </source>
</evidence>
<dbReference type="PANTHER" id="PTHR21553:SF26">
    <property type="entry name" value="ALMS MOTIF DOMAIN-CONTAINING PROTEIN"/>
    <property type="match status" value="1"/>
</dbReference>
<dbReference type="GO" id="GO:0005813">
    <property type="term" value="C:centrosome"/>
    <property type="evidence" value="ECO:0007669"/>
    <property type="project" value="TreeGrafter"/>
</dbReference>
<dbReference type="AlphaFoldDB" id="A0AAN8PEG0"/>
<organism evidence="3 4">
    <name type="scientific">Patella caerulea</name>
    <name type="common">Rayed Mediterranean limpet</name>
    <dbReference type="NCBI Taxonomy" id="87958"/>
    <lineage>
        <taxon>Eukaryota</taxon>
        <taxon>Metazoa</taxon>
        <taxon>Spiralia</taxon>
        <taxon>Lophotrochozoa</taxon>
        <taxon>Mollusca</taxon>
        <taxon>Gastropoda</taxon>
        <taxon>Patellogastropoda</taxon>
        <taxon>Patelloidea</taxon>
        <taxon>Patellidae</taxon>
        <taxon>Patella</taxon>
    </lineage>
</organism>
<evidence type="ECO:0000313" key="4">
    <source>
        <dbReference type="Proteomes" id="UP001347796"/>
    </source>
</evidence>
<feature type="coiled-coil region" evidence="1">
    <location>
        <begin position="521"/>
        <end position="564"/>
    </location>
</feature>
<feature type="coiled-coil region" evidence="1">
    <location>
        <begin position="874"/>
        <end position="915"/>
    </location>
</feature>
<feature type="compositionally biased region" description="Basic residues" evidence="2">
    <location>
        <begin position="417"/>
        <end position="427"/>
    </location>
</feature>
<keyword evidence="4" id="KW-1185">Reference proteome</keyword>
<feature type="compositionally biased region" description="Basic and acidic residues" evidence="2">
    <location>
        <begin position="11"/>
        <end position="21"/>
    </location>
</feature>
<evidence type="ECO:0000256" key="1">
    <source>
        <dbReference type="SAM" id="Coils"/>
    </source>
</evidence>
<dbReference type="PANTHER" id="PTHR21553">
    <property type="entry name" value="ALMS1-RELATED"/>
    <property type="match status" value="1"/>
</dbReference>
<feature type="coiled-coil region" evidence="1">
    <location>
        <begin position="34"/>
        <end position="131"/>
    </location>
</feature>
<feature type="region of interest" description="Disordered" evidence="2">
    <location>
        <begin position="357"/>
        <end position="381"/>
    </location>
</feature>
<dbReference type="GO" id="GO:0005829">
    <property type="term" value="C:cytosol"/>
    <property type="evidence" value="ECO:0007669"/>
    <property type="project" value="TreeGrafter"/>
</dbReference>
<accession>A0AAN8PEG0</accession>
<comment type="caution">
    <text evidence="3">The sequence shown here is derived from an EMBL/GenBank/DDBJ whole genome shotgun (WGS) entry which is preliminary data.</text>
</comment>
<feature type="region of interest" description="Disordered" evidence="2">
    <location>
        <begin position="778"/>
        <end position="818"/>
    </location>
</feature>
<feature type="compositionally biased region" description="Polar residues" evidence="2">
    <location>
        <begin position="1113"/>
        <end position="1122"/>
    </location>
</feature>
<reference evidence="3 4" key="1">
    <citation type="submission" date="2024-01" db="EMBL/GenBank/DDBJ databases">
        <title>The genome of the rayed Mediterranean limpet Patella caerulea (Linnaeus, 1758).</title>
        <authorList>
            <person name="Anh-Thu Weber A."/>
            <person name="Halstead-Nussloch G."/>
        </authorList>
    </citation>
    <scope>NUCLEOTIDE SEQUENCE [LARGE SCALE GENOMIC DNA]</scope>
    <source>
        <strain evidence="3">AATW-2023a</strain>
        <tissue evidence="3">Whole specimen</tissue>
    </source>
</reference>
<feature type="compositionally biased region" description="Low complexity" evidence="2">
    <location>
        <begin position="479"/>
        <end position="489"/>
    </location>
</feature>
<feature type="region of interest" description="Disordered" evidence="2">
    <location>
        <begin position="1110"/>
        <end position="1148"/>
    </location>
</feature>
<name>A0AAN8PEG0_PATCE</name>
<feature type="compositionally biased region" description="Basic and acidic residues" evidence="2">
    <location>
        <begin position="778"/>
        <end position="805"/>
    </location>
</feature>